<keyword evidence="7 8" id="KW-0472">Membrane</keyword>
<organism evidence="9 10">
    <name type="scientific">Psychromarinibacter sediminicola</name>
    <dbReference type="NCBI Taxonomy" id="3033385"/>
    <lineage>
        <taxon>Bacteria</taxon>
        <taxon>Pseudomonadati</taxon>
        <taxon>Pseudomonadota</taxon>
        <taxon>Alphaproteobacteria</taxon>
        <taxon>Rhodobacterales</taxon>
        <taxon>Paracoccaceae</taxon>
        <taxon>Psychromarinibacter</taxon>
    </lineage>
</organism>
<dbReference type="Proteomes" id="UP001220964">
    <property type="component" value="Unassembled WGS sequence"/>
</dbReference>
<evidence type="ECO:0000256" key="7">
    <source>
        <dbReference type="ARBA" id="ARBA00023136"/>
    </source>
</evidence>
<evidence type="ECO:0000256" key="5">
    <source>
        <dbReference type="ARBA" id="ARBA00022692"/>
    </source>
</evidence>
<evidence type="ECO:0000256" key="3">
    <source>
        <dbReference type="ARBA" id="ARBA00021903"/>
    </source>
</evidence>
<comment type="caution">
    <text evidence="9">The sequence shown here is derived from an EMBL/GenBank/DDBJ whole genome shotgun (WGS) entry which is preliminary data.</text>
</comment>
<dbReference type="InterPro" id="IPR009315">
    <property type="entry name" value="P_starv_induced_PsiE"/>
</dbReference>
<sequence length="186" mass="20604">MGQTPVVDDWHPEDRTRTEAFTAADPQAYTRAGRGERLFALGLFHLIERLLLVVIVAMTVLAVVFEILAVYRLGTILLADILLMFLYLEVIGMVSVYYARRNSVFVYPIFIAITAVGRLVVLQGKEMAPANILIEAAAILLLSLSTLVVIWAIGKQGARWRFRAIRSAALCGVPAARSLVARNCFR</sequence>
<dbReference type="GO" id="GO:0005886">
    <property type="term" value="C:plasma membrane"/>
    <property type="evidence" value="ECO:0007669"/>
    <property type="project" value="UniProtKB-SubCell"/>
</dbReference>
<evidence type="ECO:0000313" key="9">
    <source>
        <dbReference type="EMBL" id="MDF0601902.1"/>
    </source>
</evidence>
<dbReference type="EMBL" id="JARGYC010000037">
    <property type="protein sequence ID" value="MDF0601902.1"/>
    <property type="molecule type" value="Genomic_DNA"/>
</dbReference>
<comment type="similarity">
    <text evidence="2">Belongs to the PsiE family.</text>
</comment>
<keyword evidence="10" id="KW-1185">Reference proteome</keyword>
<keyword evidence="6 8" id="KW-1133">Transmembrane helix</keyword>
<keyword evidence="4" id="KW-1003">Cell membrane</keyword>
<accession>A0AAE3NTR5</accession>
<dbReference type="Pfam" id="PF06146">
    <property type="entry name" value="PsiE"/>
    <property type="match status" value="1"/>
</dbReference>
<evidence type="ECO:0000256" key="6">
    <source>
        <dbReference type="ARBA" id="ARBA00022989"/>
    </source>
</evidence>
<gene>
    <name evidence="9" type="ORF">P1J78_14250</name>
</gene>
<feature type="transmembrane region" description="Helical" evidence="8">
    <location>
        <begin position="77"/>
        <end position="98"/>
    </location>
</feature>
<dbReference type="AlphaFoldDB" id="A0AAE3NTR5"/>
<dbReference type="PANTHER" id="PTHR37819:SF1">
    <property type="entry name" value="PROTEIN PSIE"/>
    <property type="match status" value="1"/>
</dbReference>
<evidence type="ECO:0000256" key="1">
    <source>
        <dbReference type="ARBA" id="ARBA00004429"/>
    </source>
</evidence>
<name>A0AAE3NTR5_9RHOB</name>
<feature type="transmembrane region" description="Helical" evidence="8">
    <location>
        <begin position="130"/>
        <end position="153"/>
    </location>
</feature>
<reference evidence="9" key="1">
    <citation type="submission" date="2023-03" db="EMBL/GenBank/DDBJ databases">
        <title>Multiphase analysis and comparison of six strains from genera Psychromarinibacter, Lutimaribacter, and Maritimibacter, including a novel species: Psychromarinibacter sediminicola sp. nov.</title>
        <authorList>
            <person name="Wang Y.-H."/>
            <person name="Ye M.-Q."/>
            <person name="Du Z.-J."/>
        </authorList>
    </citation>
    <scope>NUCLEOTIDE SEQUENCE</scope>
    <source>
        <strain evidence="9">C21-152</strain>
    </source>
</reference>
<dbReference type="InterPro" id="IPR020948">
    <property type="entry name" value="P_starv_induced_PsiE-like"/>
</dbReference>
<comment type="subcellular location">
    <subcellularLocation>
        <location evidence="1">Cell inner membrane</location>
        <topology evidence="1">Multi-pass membrane protein</topology>
    </subcellularLocation>
</comment>
<evidence type="ECO:0000313" key="10">
    <source>
        <dbReference type="Proteomes" id="UP001220964"/>
    </source>
</evidence>
<evidence type="ECO:0000256" key="4">
    <source>
        <dbReference type="ARBA" id="ARBA00022475"/>
    </source>
</evidence>
<keyword evidence="5 8" id="KW-0812">Transmembrane</keyword>
<feature type="transmembrane region" description="Helical" evidence="8">
    <location>
        <begin position="50"/>
        <end position="71"/>
    </location>
</feature>
<proteinExistence type="inferred from homology"/>
<evidence type="ECO:0000256" key="8">
    <source>
        <dbReference type="SAM" id="Phobius"/>
    </source>
</evidence>
<dbReference type="GO" id="GO:0016036">
    <property type="term" value="P:cellular response to phosphate starvation"/>
    <property type="evidence" value="ECO:0007669"/>
    <property type="project" value="InterPro"/>
</dbReference>
<feature type="transmembrane region" description="Helical" evidence="8">
    <location>
        <begin position="105"/>
        <end position="124"/>
    </location>
</feature>
<dbReference type="PANTHER" id="PTHR37819">
    <property type="entry name" value="PROTEIN PSIE"/>
    <property type="match status" value="1"/>
</dbReference>
<protein>
    <recommendedName>
        <fullName evidence="3">Protein PsiE</fullName>
    </recommendedName>
</protein>
<evidence type="ECO:0000256" key="2">
    <source>
        <dbReference type="ARBA" id="ARBA00005632"/>
    </source>
</evidence>